<gene>
    <name evidence="4" type="primary">LOC106170886</name>
</gene>
<dbReference type="AlphaFoldDB" id="A0A1S3J7I5"/>
<dbReference type="InterPro" id="IPR036465">
    <property type="entry name" value="vWFA_dom_sf"/>
</dbReference>
<dbReference type="Pfam" id="PF00059">
    <property type="entry name" value="Lectin_C"/>
    <property type="match status" value="1"/>
</dbReference>
<keyword evidence="3" id="KW-1185">Reference proteome</keyword>
<evidence type="ECO:0000313" key="4">
    <source>
        <dbReference type="RefSeq" id="XP_013406372.1"/>
    </source>
</evidence>
<evidence type="ECO:0000259" key="2">
    <source>
        <dbReference type="PROSITE" id="PS50234"/>
    </source>
</evidence>
<name>A0A1S3J7I5_LINAN</name>
<dbReference type="SMART" id="SM00327">
    <property type="entry name" value="VWA"/>
    <property type="match status" value="1"/>
</dbReference>
<dbReference type="InParanoid" id="A0A1S3J7I5"/>
<feature type="domain" description="VWFA" evidence="2">
    <location>
        <begin position="48"/>
        <end position="230"/>
    </location>
</feature>
<dbReference type="Pfam" id="PF00092">
    <property type="entry name" value="VWA"/>
    <property type="match status" value="1"/>
</dbReference>
<dbReference type="KEGG" id="lak:106170886"/>
<dbReference type="PROSITE" id="PS50041">
    <property type="entry name" value="C_TYPE_LECTIN_2"/>
    <property type="match status" value="1"/>
</dbReference>
<organism evidence="3 4">
    <name type="scientific">Lingula anatina</name>
    <name type="common">Brachiopod</name>
    <name type="synonym">Lingula unguis</name>
    <dbReference type="NCBI Taxonomy" id="7574"/>
    <lineage>
        <taxon>Eukaryota</taxon>
        <taxon>Metazoa</taxon>
        <taxon>Spiralia</taxon>
        <taxon>Lophotrochozoa</taxon>
        <taxon>Brachiopoda</taxon>
        <taxon>Linguliformea</taxon>
        <taxon>Lingulata</taxon>
        <taxon>Lingulida</taxon>
        <taxon>Linguloidea</taxon>
        <taxon>Lingulidae</taxon>
        <taxon>Lingula</taxon>
    </lineage>
</organism>
<dbReference type="InterPro" id="IPR001304">
    <property type="entry name" value="C-type_lectin-like"/>
</dbReference>
<dbReference type="STRING" id="7574.A0A1S3J7I5"/>
<dbReference type="GeneID" id="106170886"/>
<evidence type="ECO:0000313" key="3">
    <source>
        <dbReference type="Proteomes" id="UP000085678"/>
    </source>
</evidence>
<dbReference type="InterPro" id="IPR016187">
    <property type="entry name" value="CTDL_fold"/>
</dbReference>
<dbReference type="OMA" id="GATICEF"/>
<dbReference type="CDD" id="cd01450">
    <property type="entry name" value="vWFA_subfamily_ECM"/>
    <property type="match status" value="1"/>
</dbReference>
<dbReference type="SMART" id="SM00034">
    <property type="entry name" value="CLECT"/>
    <property type="match status" value="1"/>
</dbReference>
<feature type="domain" description="C-type lectin" evidence="1">
    <location>
        <begin position="290"/>
        <end position="405"/>
    </location>
</feature>
<keyword evidence="4" id="KW-0401">Integrin</keyword>
<accession>A0A1S3J7I5</accession>
<dbReference type="InterPro" id="IPR002035">
    <property type="entry name" value="VWF_A"/>
</dbReference>
<dbReference type="InterPro" id="IPR050525">
    <property type="entry name" value="ECM_Assembly_Org"/>
</dbReference>
<dbReference type="Gene3D" id="3.10.100.10">
    <property type="entry name" value="Mannose-Binding Protein A, subunit A"/>
    <property type="match status" value="1"/>
</dbReference>
<dbReference type="GO" id="GO:0007229">
    <property type="term" value="P:integrin-mediated signaling pathway"/>
    <property type="evidence" value="ECO:0007669"/>
    <property type="project" value="UniProtKB-KW"/>
</dbReference>
<dbReference type="PRINTS" id="PR00453">
    <property type="entry name" value="VWFADOMAIN"/>
</dbReference>
<dbReference type="Gene3D" id="3.40.50.410">
    <property type="entry name" value="von Willebrand factor, type A domain"/>
    <property type="match status" value="1"/>
</dbReference>
<proteinExistence type="predicted"/>
<dbReference type="Proteomes" id="UP000085678">
    <property type="component" value="Unplaced"/>
</dbReference>
<dbReference type="InterPro" id="IPR016186">
    <property type="entry name" value="C-type_lectin-like/link_sf"/>
</dbReference>
<dbReference type="PANTHER" id="PTHR24020">
    <property type="entry name" value="COLLAGEN ALPHA"/>
    <property type="match status" value="1"/>
</dbReference>
<dbReference type="OrthoDB" id="6132182at2759"/>
<dbReference type="CDD" id="cd00037">
    <property type="entry name" value="CLECT"/>
    <property type="match status" value="1"/>
</dbReference>
<dbReference type="SUPFAM" id="SSF53300">
    <property type="entry name" value="vWA-like"/>
    <property type="match status" value="1"/>
</dbReference>
<dbReference type="PROSITE" id="PS50234">
    <property type="entry name" value="VWFA"/>
    <property type="match status" value="1"/>
</dbReference>
<dbReference type="RefSeq" id="XP_013406372.1">
    <property type="nucleotide sequence ID" value="XM_013550918.1"/>
</dbReference>
<protein>
    <submittedName>
        <fullName evidence="4">Integrin alpha-1</fullName>
    </submittedName>
</protein>
<dbReference type="SUPFAM" id="SSF56436">
    <property type="entry name" value="C-type lectin-like"/>
    <property type="match status" value="1"/>
</dbReference>
<dbReference type="PANTHER" id="PTHR24020:SF20">
    <property type="entry name" value="PH DOMAIN-CONTAINING PROTEIN"/>
    <property type="match status" value="1"/>
</dbReference>
<sequence length="408" mass="45297">MKIHCLVSYALVCGVISVALGASSFAGELRHLTRRQESFECIPPPRVEIAFCLDASKSIDFDEFKAILGFLKEFITAYKIGPDATQVALATFSYETRIIFDLNDNSDLDGIIGDIDELASKKAKEVQGGRTNTSGCLYKLKDEVLTEQNGMRAGVEKIAIVVTDGRPNEDKELTVPYANNIKNDGTIIFAIGVGKRLKPDFLNQIASEPVEDHVIMVKNAGHLMNLKTAIARKICREVEVECEPDPLAVAQHQRMDEADASLDAIRTLLSDLRDSCIENRCPNCFTMNETLGACYRFGSEFHKMTWAEADLFCAGHFEARSVSVTSPEEREFIRSQIGDDKSWWTSGNDLGTVDKFTWADSGQLMTEDAANLGKNAPNQRCVKLRENTLEPEAAPCDEFHYVICKTMI</sequence>
<reference evidence="4" key="1">
    <citation type="submission" date="2025-08" db="UniProtKB">
        <authorList>
            <consortium name="RefSeq"/>
        </authorList>
    </citation>
    <scope>IDENTIFICATION</scope>
    <source>
        <tissue evidence="4">Gonads</tissue>
    </source>
</reference>
<evidence type="ECO:0000259" key="1">
    <source>
        <dbReference type="PROSITE" id="PS50041"/>
    </source>
</evidence>